<gene>
    <name evidence="1" type="ORF">CU100_26230</name>
</gene>
<dbReference type="Proteomes" id="UP000241158">
    <property type="component" value="Unassembled WGS sequence"/>
</dbReference>
<evidence type="ECO:0000313" key="2">
    <source>
        <dbReference type="Proteomes" id="UP000241158"/>
    </source>
</evidence>
<evidence type="ECO:0000313" key="1">
    <source>
        <dbReference type="EMBL" id="PSH54675.1"/>
    </source>
</evidence>
<organism evidence="1 2">
    <name type="scientific">Phyllobacterium endophyticum</name>
    <dbReference type="NCBI Taxonomy" id="1149773"/>
    <lineage>
        <taxon>Bacteria</taxon>
        <taxon>Pseudomonadati</taxon>
        <taxon>Pseudomonadota</taxon>
        <taxon>Alphaproteobacteria</taxon>
        <taxon>Hyphomicrobiales</taxon>
        <taxon>Phyllobacteriaceae</taxon>
        <taxon>Phyllobacterium</taxon>
    </lineage>
</organism>
<proteinExistence type="predicted"/>
<accession>A0A2P7AKC7</accession>
<dbReference type="EMBL" id="PGGN01000008">
    <property type="protein sequence ID" value="PSH54675.1"/>
    <property type="molecule type" value="Genomic_DNA"/>
</dbReference>
<sequence>MLSGIVALAKESLARVVVKHEMAFAKTVTDRDIVTVRGEILEAEQFFTTPATERPRLFLSQILTH</sequence>
<reference evidence="2" key="1">
    <citation type="submission" date="2017-11" db="EMBL/GenBank/DDBJ databases">
        <authorList>
            <person name="Kuznetsova I."/>
            <person name="Sazanova A."/>
            <person name="Chirak E."/>
            <person name="Safronova V."/>
            <person name="Willems A."/>
        </authorList>
    </citation>
    <scope>NUCLEOTIDE SEQUENCE [LARGE SCALE GENOMIC DNA]</scope>
    <source>
        <strain evidence="2">PEPV15</strain>
    </source>
</reference>
<name>A0A2P7AKC7_9HYPH</name>
<keyword evidence="2" id="KW-1185">Reference proteome</keyword>
<dbReference type="AlphaFoldDB" id="A0A2P7AKC7"/>
<protein>
    <submittedName>
        <fullName evidence="1">Uncharacterized protein</fullName>
    </submittedName>
</protein>
<comment type="caution">
    <text evidence="1">The sequence shown here is derived from an EMBL/GenBank/DDBJ whole genome shotgun (WGS) entry which is preliminary data.</text>
</comment>